<evidence type="ECO:0000256" key="1">
    <source>
        <dbReference type="SAM" id="Phobius"/>
    </source>
</evidence>
<accession>A0A5P3MTU7</accession>
<keyword evidence="3" id="KW-1185">Reference proteome</keyword>
<name>A0A5P3MTU7_NEIAN</name>
<keyword evidence="1" id="KW-1133">Transmembrane helix</keyword>
<dbReference type="EMBL" id="CP031699">
    <property type="protein sequence ID" value="QEY25047.1"/>
    <property type="molecule type" value="Genomic_DNA"/>
</dbReference>
<dbReference type="KEGG" id="naq:D0T90_08115"/>
<dbReference type="RefSeq" id="WP_123795968.1">
    <property type="nucleotide sequence ID" value="NZ_CP031699.1"/>
</dbReference>
<gene>
    <name evidence="2" type="ORF">D0T90_08115</name>
</gene>
<evidence type="ECO:0000313" key="2">
    <source>
        <dbReference type="EMBL" id="QEY25047.1"/>
    </source>
</evidence>
<protein>
    <submittedName>
        <fullName evidence="2">DUF2628 domain-containing protein</fullName>
    </submittedName>
</protein>
<keyword evidence="1" id="KW-0472">Membrane</keyword>
<dbReference type="AlphaFoldDB" id="A0A5P3MTU7"/>
<proteinExistence type="predicted"/>
<organism evidence="2 3">
    <name type="scientific">Neisseria animalis</name>
    <dbReference type="NCBI Taxonomy" id="492"/>
    <lineage>
        <taxon>Bacteria</taxon>
        <taxon>Pseudomonadati</taxon>
        <taxon>Pseudomonadota</taxon>
        <taxon>Betaproteobacteria</taxon>
        <taxon>Neisseriales</taxon>
        <taxon>Neisseriaceae</taxon>
        <taxon>Neisseria</taxon>
    </lineage>
</organism>
<dbReference type="Proteomes" id="UP000325536">
    <property type="component" value="Chromosome"/>
</dbReference>
<feature type="transmembrane region" description="Helical" evidence="1">
    <location>
        <begin position="20"/>
        <end position="36"/>
    </location>
</feature>
<dbReference type="InterPro" id="IPR024399">
    <property type="entry name" value="DUF2628"/>
</dbReference>
<evidence type="ECO:0000313" key="3">
    <source>
        <dbReference type="Proteomes" id="UP000325536"/>
    </source>
</evidence>
<keyword evidence="1" id="KW-0812">Transmembrane</keyword>
<reference evidence="2 3" key="1">
    <citation type="submission" date="2018-08" db="EMBL/GenBank/DDBJ databases">
        <title>Neisseria animalis ATCC 49930 complete genome.</title>
        <authorList>
            <person name="Veseli I.A."/>
            <person name="Mascarenhas dos Santos A.C."/>
            <person name="Buttler R."/>
            <person name="Pombert J.-F."/>
        </authorList>
    </citation>
    <scope>NUCLEOTIDE SEQUENCE [LARGE SCALE GENOMIC DNA]</scope>
    <source>
        <strain evidence="2 3">ATCC 49930</strain>
    </source>
</reference>
<feature type="transmembrane region" description="Helical" evidence="1">
    <location>
        <begin position="67"/>
        <end position="89"/>
    </location>
</feature>
<dbReference type="OrthoDB" id="7597043at2"/>
<sequence length="127" mass="14324">MKQYKIYENEATKKIEAVKIGWSWPGFFFGLIWALVKKLWAVAIGLLVLQIINLLLSAMLEAGDNDVLIIISSIFFLLTSIVIPIIIGVQGNSWREKKLISRGFVYKDVINAGTPEGALSFYMMKNK</sequence>
<dbReference type="Pfam" id="PF10947">
    <property type="entry name" value="DUF2628"/>
    <property type="match status" value="1"/>
</dbReference>